<gene>
    <name evidence="1" type="ORF">DNH61_17300</name>
</gene>
<dbReference type="Pfam" id="PF13416">
    <property type="entry name" value="SBP_bac_8"/>
    <property type="match status" value="1"/>
</dbReference>
<accession>A0A2W1L611</accession>
<protein>
    <recommendedName>
        <fullName evidence="3">ABC transporter substrate-binding protein</fullName>
    </recommendedName>
</protein>
<evidence type="ECO:0000313" key="2">
    <source>
        <dbReference type="Proteomes" id="UP000249522"/>
    </source>
</evidence>
<dbReference type="EMBL" id="QKRB01000051">
    <property type="protein sequence ID" value="PZD94706.1"/>
    <property type="molecule type" value="Genomic_DNA"/>
</dbReference>
<dbReference type="AlphaFoldDB" id="A0A2W1L611"/>
<reference evidence="1 2" key="1">
    <citation type="submission" date="2018-06" db="EMBL/GenBank/DDBJ databases">
        <title>Paenibacillus imtechensis sp. nov.</title>
        <authorList>
            <person name="Pinnaka A.K."/>
            <person name="Singh H."/>
            <person name="Kaur M."/>
        </authorList>
    </citation>
    <scope>NUCLEOTIDE SEQUENCE [LARGE SCALE GENOMIC DNA]</scope>
    <source>
        <strain evidence="1 2">SMB1</strain>
    </source>
</reference>
<dbReference type="PANTHER" id="PTHR43649:SF12">
    <property type="entry name" value="DIACETYLCHITOBIOSE BINDING PROTEIN DASA"/>
    <property type="match status" value="1"/>
</dbReference>
<evidence type="ECO:0008006" key="3">
    <source>
        <dbReference type="Google" id="ProtNLM"/>
    </source>
</evidence>
<name>A0A2W1L611_9BACL</name>
<keyword evidence="2" id="KW-1185">Reference proteome</keyword>
<comment type="caution">
    <text evidence="1">The sequence shown here is derived from an EMBL/GenBank/DDBJ whole genome shotgun (WGS) entry which is preliminary data.</text>
</comment>
<evidence type="ECO:0000313" key="1">
    <source>
        <dbReference type="EMBL" id="PZD94706.1"/>
    </source>
</evidence>
<dbReference type="Proteomes" id="UP000249522">
    <property type="component" value="Unassembled WGS sequence"/>
</dbReference>
<dbReference type="InterPro" id="IPR050490">
    <property type="entry name" value="Bact_solute-bd_prot1"/>
</dbReference>
<dbReference type="PANTHER" id="PTHR43649">
    <property type="entry name" value="ARABINOSE-BINDING PROTEIN-RELATED"/>
    <property type="match status" value="1"/>
</dbReference>
<dbReference type="Gene3D" id="3.40.190.10">
    <property type="entry name" value="Periplasmic binding protein-like II"/>
    <property type="match status" value="1"/>
</dbReference>
<organism evidence="1 2">
    <name type="scientific">Paenibacillus sambharensis</name>
    <dbReference type="NCBI Taxonomy" id="1803190"/>
    <lineage>
        <taxon>Bacteria</taxon>
        <taxon>Bacillati</taxon>
        <taxon>Bacillota</taxon>
        <taxon>Bacilli</taxon>
        <taxon>Bacillales</taxon>
        <taxon>Paenibacillaceae</taxon>
        <taxon>Paenibacillus</taxon>
    </lineage>
</organism>
<sequence>MGLAAGLFLLLAAGCSSELYRGERVTVELLNGAPDPAGEIQDHKLQVWSFYDPGAYNDIFTASRPGVEVETTLFEHSEAADAYLEAMADGTAPDVMIIDDSMLGSFNTLGALENLNTPQFGEKFIQDRIPENYHSRYRMLGDAKWIALPLELPVAVTFYRYDLFQEAGLPYEPDELGDYLQDPDNWLEAARTLAKKDIYLFQHDCEPADIMGWGNGYVNDRLLFARTGPEYETAIELSREIAEQGLSLNMSMWDKNGQEALRSGRLAMFYLGTWGAGSLEEWAPETKGKWRVTKLPMNIYGSTGGAIALLPGRSNNKELAWEYISGISSAGQPTSWVNRHPMLGGQDFEHVTAEAIANMKTQTSSPFDKAISERWTSFVKDAADSNRPVKDMLLELEQSINAQFAYQRKVILETASDGR</sequence>
<proteinExistence type="predicted"/>
<dbReference type="InterPro" id="IPR006059">
    <property type="entry name" value="SBP"/>
</dbReference>
<dbReference type="SUPFAM" id="SSF53850">
    <property type="entry name" value="Periplasmic binding protein-like II"/>
    <property type="match status" value="1"/>
</dbReference>